<comment type="caution">
    <text evidence="1">The sequence shown here is derived from an EMBL/GenBank/DDBJ whole genome shotgun (WGS) entry which is preliminary data.</text>
</comment>
<name>A0ABY1PBE4_9RHOB</name>
<accession>A0ABY1PBE4</accession>
<reference evidence="1 2" key="1">
    <citation type="submission" date="2017-05" db="EMBL/GenBank/DDBJ databases">
        <authorList>
            <person name="Varghese N."/>
            <person name="Submissions S."/>
        </authorList>
    </citation>
    <scope>NUCLEOTIDE SEQUENCE [LARGE SCALE GENOMIC DNA]</scope>
    <source>
        <strain evidence="1 2">DSM 29734</strain>
    </source>
</reference>
<dbReference type="RefSeq" id="WP_283427222.1">
    <property type="nucleotide sequence ID" value="NZ_FXTY01000007.1"/>
</dbReference>
<dbReference type="Gene3D" id="3.10.129.10">
    <property type="entry name" value="Hotdog Thioesterase"/>
    <property type="match status" value="1"/>
</dbReference>
<evidence type="ECO:0000313" key="2">
    <source>
        <dbReference type="Proteomes" id="UP001157961"/>
    </source>
</evidence>
<gene>
    <name evidence="1" type="ORF">SAMN06265373_107117</name>
</gene>
<keyword evidence="2" id="KW-1185">Reference proteome</keyword>
<dbReference type="InterPro" id="IPR029069">
    <property type="entry name" value="HotDog_dom_sf"/>
</dbReference>
<dbReference type="EMBL" id="FXTY01000007">
    <property type="protein sequence ID" value="SMP30702.1"/>
    <property type="molecule type" value="Genomic_DNA"/>
</dbReference>
<evidence type="ECO:0000313" key="1">
    <source>
        <dbReference type="EMBL" id="SMP30702.1"/>
    </source>
</evidence>
<protein>
    <submittedName>
        <fullName evidence="1">4-hydroxybenzoyl-CoA thioesterase</fullName>
    </submittedName>
</protein>
<sequence length="138" mass="15828">MPFSFENHHNVVFGDCDPAGIVYYPNIYRWMDGTFQRFLQQYGGHAAVCEQLDAVGLGLMETHAKYRRPLKDGDALTIRMEIVEWSAKSYRLIHRGYVGDDLAFEGSEVRALFENRDGRMRAGEVSRLKTLLESHSEP</sequence>
<proteinExistence type="predicted"/>
<dbReference type="Proteomes" id="UP001157961">
    <property type="component" value="Unassembled WGS sequence"/>
</dbReference>
<organism evidence="1 2">
    <name type="scientific">Shimia sagamensis</name>
    <dbReference type="NCBI Taxonomy" id="1566352"/>
    <lineage>
        <taxon>Bacteria</taxon>
        <taxon>Pseudomonadati</taxon>
        <taxon>Pseudomonadota</taxon>
        <taxon>Alphaproteobacteria</taxon>
        <taxon>Rhodobacterales</taxon>
        <taxon>Roseobacteraceae</taxon>
    </lineage>
</organism>
<dbReference type="Pfam" id="PF13279">
    <property type="entry name" value="4HBT_2"/>
    <property type="match status" value="1"/>
</dbReference>
<dbReference type="SUPFAM" id="SSF54637">
    <property type="entry name" value="Thioesterase/thiol ester dehydrase-isomerase"/>
    <property type="match status" value="1"/>
</dbReference>
<dbReference type="CDD" id="cd00586">
    <property type="entry name" value="4HBT"/>
    <property type="match status" value="1"/>
</dbReference>